<dbReference type="Proteomes" id="UP000694390">
    <property type="component" value="Chromosome 5"/>
</dbReference>
<comment type="function">
    <text evidence="1">May play a role in microtubule-mediated transport or vesicle function.</text>
</comment>
<dbReference type="Pfam" id="PF12372">
    <property type="entry name" value="Htt_N-HEAT"/>
    <property type="match status" value="1"/>
</dbReference>
<feature type="compositionally biased region" description="Low complexity" evidence="7">
    <location>
        <begin position="461"/>
        <end position="472"/>
    </location>
</feature>
<dbReference type="Pfam" id="PF20927">
    <property type="entry name" value="Htt_C-HEAT"/>
    <property type="match status" value="1"/>
</dbReference>
<comment type="subcellular location">
    <subcellularLocation>
        <location evidence="3">Cytoplasm</location>
    </subcellularLocation>
    <subcellularLocation>
        <location evidence="2">Nucleus</location>
    </subcellularLocation>
</comment>
<dbReference type="InterPro" id="IPR048411">
    <property type="entry name" value="Htt_N_HEAT_rpt-1"/>
</dbReference>
<sequence length="2926" mass="326177">MKAFESLRSFQQQQGPAAIPEEPLQRAKKELSTTKKDRVNHCLTICENIVAQSLRNSPEFQKLLGIAMELFLLCSDDAESDVRMVADECLNKVIKALMDSNLPRLQLELYKEIKKNGASRSLRAAVWRFAELAHLVRPQKCRPYLVNLLPCLTRISKRPEESVQETVAAAIPKIMAAFGNFANDNEIKVLLKAFIANLKSSSPTIRRTAAGSAVSICQHSRRTQYFYTWLLNVLLGLLVPVEDEHPTLLILGVLLTLRYLIPLLQQQVKDTSLKGSFGVTRKETEISPSPDQLIQVYELTLHYTQHQDHNVVTGALELLQQLFRTPPPDLLHALTTSGGITQVSVSKDESISRSCSGSIVEFIGKVLLGEEEGLEDDPETRSEVSTATFAGRTSEITSELASSSGVSSAGSIVSSAADPTGHDIITEQPRSQHALQSDSVDLTSCDLASTTTEGEEDDMLSRSSSQISTVQSDPTMDLNDGTQASSPVSDSSQTTTEGPDSAVTPSDSSEIVLEGTESQYSGMQIGQLQDEEDEAANVLHDDSSEPFRNSSLALQQPHLLKNMGHSRQPSDSSVDKFMAKEETVESVDHENKPSRIKGDIGHYTDGNSAPLVHCVRLLSASFLLTGEKAALVPDREVRVSVKALAVSCVGAAVALHPESFFSKLYKTPLETMGEEYEQYVSDVLNYIDHGDPQIRGATAILCGTIVYSILNKSRFDVENWGFVLGACSETLPLLFHYFFQEISFLCLCSSSYCELGLQLIIDLLTLKNSSYWLVRTELSGNSFSFWKEKADNLHRGVHHYTGVRSIVPPSFSHPCLFYNCDQGQADPVVAVARDQSSVYLKLLMHETPPPSHFAVSTITRTYRGYNMVQSPTDVTMENNLSRVISAVSQALTTSTTRALTFGCCEALCLLSTTFPVCTWTVGWHCGASQLSPSEESRKSCTIGMAGMVLSLLSTVWFPLDLSAHQDALILAGNLLAASAPKSLKNPWTTEEDMNPGAAKQEEPWPALADRTLVTLVEQLFSHLLKTINICAHVVDDVAPGPAIKATLPSLSNPPSLSPIRRKGKEREPVEQTSVPMSPKKGSETNPATRQTDTSGPAPTSKSSSLGSFYHLPSYLKLYDVLKATHANYKCVEEILGYLKSCFNREPMMATVCVQQLLKTLFGTNLASQYDGLSSNPSKSQGKAQRLGSSNLRPGLYHYCFMAPYTHFTQALADASLRNMVQAELEHDASGWFDVLQKVSTQLKTSLTSVTKHRADKNAIHNHIRLFEPLVIKALKQYTTTTSVQLQRQVLDLLAQLVQLRVNYCLLDSDQVFIGFVLKQFEYIEVGQFRESEAIIPNIFFFLVLLSYERYHSKQIIGIPKIIQLCDGIMASGRKAVTHAIPALQPIVHDLFVLRGTNKADAGKELETQKEVVVSMLLRLIQYHQVLEMFILVLQQCHKENEDKWKRLSRQIADIILQMLAKQQMHIDSHEALGVLNTLFEILAPSSLRPVDMLLRSMFVIPCTMASVSTVQLWISGILAILRVLISQSTEDIVLSRIQELSFSPYLLSCQTINRLRDGENNEPTPEEQIELKQAKYLPEETFSRFLLQLVGILLEDIATKQLKVDMNEQQHTFYCQELGTLLMCLIHVFKSGMFRRITAAASRLFTGDGSDGSFYTLESLSDLVQFMIPTHPSLVLLWCQILLLVNYTNYSWWSEVHQTPKRHSLSSTKLLSPQISGNSDEFVSESKFGMCNREIVRRGALILFCDYVCQNLHDSEHLTWLIVNHVQDLINLSHEPPVQDFISAVHRNSAASGLFIQAIQSRCENLATPTTLKKTLQCLEGIHLSQSGAVLMLYVDKLLCTPFRVLARMVDTLACRRVEMLLAATLQNSVSQLPVEELDRIQEYLQNSGLAPRHQRLYSLLDRFRLTVAPETTSPSPLVTSHPLDGENQPALENVIPDKDWYVSLVRSQCWVRSDSTLLEGAELVNRIPQPELNSFMTSKEFNLSLLAPCLSLGMNEISEDQKSSLFETARRVTLDHVCNIVQKFPARHQVFQPLRPIETSAYWSKLSDIFGDTMLYQTVMKLSRALAQYLLLLSKLPASLCIPPDKESDILKFVVMSLEALSWHLIHEQIPLSIDLQASLECCCLTLQQPGLWNLLASAVYVTQACSLINCIRFIIEAVAIEPGNQLLSPERKKTTSKGVSEDEVDSNAQKAKYITTACEMVADMVECLQTVLTLGNKRNNSIPAFLTPVLKNIIISLGRLPLVNSYTRVPPLVWKLGWSPKPAGDFGTAFPEIPVEFLQEKEIFKEFIYRINTLGWTSRTQFEETWATLLGVLVTQPIVMDQEESQQEEDTERTQINVLAVQAITSLVLSAMTIPVAGNPAISCLEQQPRNKALKVLDTRFGRKLSVIRGIVEQEIQAMISKRDNIATHHFYQAWDPVPSLSPATTGGLISHEKLLLQINTEKHRAGVDIHSCSQFLLELYSQWILPSNPSKRTPVILISEVVRSLLAVSDLFTERNQFEMMYTTLTELRKVHPSEDEILIQYLVPATCKAAAVLGMDKAVAEPVSRLLESTLRSTHMPSRIGALHGILYILECDLLDETAKQLIPIISEYLLSNLRGIAHCVNVHNQQHILVMCAAAFYLIENYPLDVGPEFSAGIIQVCGVMVSGSDESTPSIIYHCVLRGLERLLLSEQLSRLDSESLVKLSVDRVNIHSPHRAMAALGLMLTCMYTGKEKISPSRATDANPTAPDSESVIVAMERVSVLFDRIRKGFPFEARVVARILPQFLDDFFPPQDVMNKVIGEFLSNQQPYPQFMATVVYKVFQTLHTTGQSPMVRDWVMLSLSNFTQRTPVAMAMWSLSCFFVSASTTQWVSAILPHIISRMGKSEQVDINLFCLVAIDFYRHQIDEELDRRAFQSVFEMVASPGSPYHRLLTCLQNVHKITAC</sequence>
<organism evidence="8 9">
    <name type="scientific">Gopherus evgoodei</name>
    <name type="common">Goodes thornscrub tortoise</name>
    <dbReference type="NCBI Taxonomy" id="1825980"/>
    <lineage>
        <taxon>Eukaryota</taxon>
        <taxon>Metazoa</taxon>
        <taxon>Chordata</taxon>
        <taxon>Craniata</taxon>
        <taxon>Vertebrata</taxon>
        <taxon>Euteleostomi</taxon>
        <taxon>Archelosauria</taxon>
        <taxon>Testudinata</taxon>
        <taxon>Testudines</taxon>
        <taxon>Cryptodira</taxon>
        <taxon>Durocryptodira</taxon>
        <taxon>Testudinoidea</taxon>
        <taxon>Testudinidae</taxon>
        <taxon>Gopherus</taxon>
    </lineage>
</organism>
<dbReference type="InterPro" id="IPR048412">
    <property type="entry name" value="Htt_bridge"/>
</dbReference>
<dbReference type="Pfam" id="PF20926">
    <property type="entry name" value="Htt_N-HEAT_1"/>
    <property type="match status" value="1"/>
</dbReference>
<dbReference type="InterPro" id="IPR000091">
    <property type="entry name" value="Huntingtin"/>
</dbReference>
<evidence type="ECO:0000256" key="5">
    <source>
        <dbReference type="ARBA" id="ARBA00022490"/>
    </source>
</evidence>
<dbReference type="PRINTS" id="PR00375">
    <property type="entry name" value="HUNTINGTIN"/>
</dbReference>
<dbReference type="InterPro" id="IPR028426">
    <property type="entry name" value="Huntingtin_fam"/>
</dbReference>
<feature type="region of interest" description="Disordered" evidence="7">
    <location>
        <begin position="451"/>
        <end position="508"/>
    </location>
</feature>
<dbReference type="Pfam" id="PF20925">
    <property type="entry name" value="Htt_bridge"/>
    <property type="match status" value="1"/>
</dbReference>
<dbReference type="FunFam" id="1.25.10.10:FF:000388">
    <property type="entry name" value="Huntingtin"/>
    <property type="match status" value="1"/>
</dbReference>
<comment type="similarity">
    <text evidence="4">Belongs to the huntingtin family.</text>
</comment>
<dbReference type="InterPro" id="IPR048413">
    <property type="entry name" value="Htt_C-HEAT_rpt"/>
</dbReference>
<evidence type="ECO:0000256" key="1">
    <source>
        <dbReference type="ARBA" id="ARBA00002907"/>
    </source>
</evidence>
<keyword evidence="6" id="KW-0539">Nucleus</keyword>
<feature type="region of interest" description="Disordered" evidence="7">
    <location>
        <begin position="1"/>
        <end position="25"/>
    </location>
</feature>
<evidence type="ECO:0000313" key="8">
    <source>
        <dbReference type="Ensembl" id="ENSGEVP00005004799.1"/>
    </source>
</evidence>
<name>A0A8C4VPB0_9SAUR</name>
<evidence type="ECO:0000313" key="9">
    <source>
        <dbReference type="Proteomes" id="UP000694390"/>
    </source>
</evidence>
<keyword evidence="9" id="KW-1185">Reference proteome</keyword>
<dbReference type="GO" id="GO:0005737">
    <property type="term" value="C:cytoplasm"/>
    <property type="evidence" value="ECO:0007669"/>
    <property type="project" value="UniProtKB-SubCell"/>
</dbReference>
<feature type="region of interest" description="Disordered" evidence="7">
    <location>
        <begin position="1044"/>
        <end position="1104"/>
    </location>
</feature>
<gene>
    <name evidence="8" type="primary">HTT</name>
</gene>
<dbReference type="PANTHER" id="PTHR10170">
    <property type="entry name" value="HUNTINGTON DISEASE PROTEIN"/>
    <property type="match status" value="1"/>
</dbReference>
<dbReference type="InterPro" id="IPR024613">
    <property type="entry name" value="Huntingtin_N_HEAT_rpt-2"/>
</dbReference>
<evidence type="ECO:0000256" key="7">
    <source>
        <dbReference type="SAM" id="MobiDB-lite"/>
    </source>
</evidence>
<feature type="compositionally biased region" description="Low complexity" evidence="7">
    <location>
        <begin position="1047"/>
        <end position="1058"/>
    </location>
</feature>
<protein>
    <submittedName>
        <fullName evidence="8">Huntingtin</fullName>
    </submittedName>
</protein>
<reference evidence="8" key="2">
    <citation type="submission" date="2025-08" db="UniProtKB">
        <authorList>
            <consortium name="Ensembl"/>
        </authorList>
    </citation>
    <scope>IDENTIFICATION</scope>
</reference>
<reference evidence="8" key="1">
    <citation type="submission" date="2019-06" db="EMBL/GenBank/DDBJ databases">
        <title>G10K-VGP Goodes thornscrub tortoise genome, primary haplotype.</title>
        <authorList>
            <person name="Murphy B."/>
            <person name="Edwards T."/>
            <person name="Rhie A."/>
            <person name="Koren S."/>
            <person name="Phillippy A."/>
            <person name="Fedrigo O."/>
            <person name="Haase B."/>
            <person name="Mountcastle J."/>
            <person name="Lewin H."/>
            <person name="Damas J."/>
            <person name="Howe K."/>
            <person name="Formenti G."/>
            <person name="Myers G."/>
            <person name="Durbin R."/>
            <person name="Jarvis E.D."/>
        </authorList>
    </citation>
    <scope>NUCLEOTIDE SEQUENCE [LARGE SCALE GENOMIC DNA]</scope>
</reference>
<dbReference type="PANTHER" id="PTHR10170:SF10">
    <property type="entry name" value="HUNTINGTIN"/>
    <property type="match status" value="1"/>
</dbReference>
<evidence type="ECO:0000256" key="6">
    <source>
        <dbReference type="ARBA" id="ARBA00023242"/>
    </source>
</evidence>
<dbReference type="InterPro" id="IPR016024">
    <property type="entry name" value="ARM-type_fold"/>
</dbReference>
<evidence type="ECO:0000256" key="4">
    <source>
        <dbReference type="ARBA" id="ARBA00007153"/>
    </source>
</evidence>
<dbReference type="Ensembl" id="ENSGEVT00005005003.1">
    <property type="protein sequence ID" value="ENSGEVP00005004799.1"/>
    <property type="gene ID" value="ENSGEVG00005002723.1"/>
</dbReference>
<dbReference type="GO" id="GO:0005634">
    <property type="term" value="C:nucleus"/>
    <property type="evidence" value="ECO:0007669"/>
    <property type="project" value="UniProtKB-SubCell"/>
</dbReference>
<feature type="region of interest" description="Disordered" evidence="7">
    <location>
        <begin position="395"/>
        <end position="424"/>
    </location>
</feature>
<feature type="compositionally biased region" description="Low complexity" evidence="7">
    <location>
        <begin position="401"/>
        <end position="417"/>
    </location>
</feature>
<keyword evidence="5" id="KW-0963">Cytoplasm</keyword>
<dbReference type="SUPFAM" id="SSF48371">
    <property type="entry name" value="ARM repeat"/>
    <property type="match status" value="2"/>
</dbReference>
<accession>A0A8C4VPB0</accession>
<dbReference type="Gene3D" id="1.25.10.10">
    <property type="entry name" value="Leucine-rich Repeat Variant"/>
    <property type="match status" value="1"/>
</dbReference>
<dbReference type="GeneTree" id="ENSGT00390000015863"/>
<evidence type="ECO:0000256" key="3">
    <source>
        <dbReference type="ARBA" id="ARBA00004496"/>
    </source>
</evidence>
<feature type="region of interest" description="Disordered" evidence="7">
    <location>
        <begin position="581"/>
        <end position="601"/>
    </location>
</feature>
<feature type="compositionally biased region" description="Polar residues" evidence="7">
    <location>
        <begin position="1083"/>
        <end position="1104"/>
    </location>
</feature>
<feature type="compositionally biased region" description="Polar residues" evidence="7">
    <location>
        <begin position="480"/>
        <end position="508"/>
    </location>
</feature>
<reference evidence="8" key="3">
    <citation type="submission" date="2025-09" db="UniProtKB">
        <authorList>
            <consortium name="Ensembl"/>
        </authorList>
    </citation>
    <scope>IDENTIFICATION</scope>
</reference>
<dbReference type="OrthoDB" id="10065698at2759"/>
<proteinExistence type="inferred from homology"/>
<dbReference type="InterPro" id="IPR011989">
    <property type="entry name" value="ARM-like"/>
</dbReference>
<evidence type="ECO:0000256" key="2">
    <source>
        <dbReference type="ARBA" id="ARBA00004123"/>
    </source>
</evidence>